<feature type="domain" description="Carrier" evidence="3">
    <location>
        <begin position="6"/>
        <end position="83"/>
    </location>
</feature>
<comment type="caution">
    <text evidence="4">The sequence shown here is derived from an EMBL/GenBank/DDBJ whole genome shotgun (WGS) entry which is preliminary data.</text>
</comment>
<dbReference type="GO" id="GO:0031177">
    <property type="term" value="F:phosphopantetheine binding"/>
    <property type="evidence" value="ECO:0007669"/>
    <property type="project" value="InterPro"/>
</dbReference>
<keyword evidence="2" id="KW-0597">Phosphoprotein</keyword>
<dbReference type="Gene3D" id="1.10.1200.10">
    <property type="entry name" value="ACP-like"/>
    <property type="match status" value="1"/>
</dbReference>
<dbReference type="InterPro" id="IPR009081">
    <property type="entry name" value="PP-bd_ACP"/>
</dbReference>
<name>A0A939D9L8_CLOAM</name>
<sequence length="108" mass="12982">MGEIMKSTNVIENFLKEIIMKYTAIPLEEFDLEMNFQEYGINSFMMLEMTEEIENELGIQVSKTIFFEYLNLRELLDYFEEHHSDLFIENQKMMDDEAEKYVIADELL</sequence>
<dbReference type="InterPro" id="IPR036736">
    <property type="entry name" value="ACP-like_sf"/>
</dbReference>
<keyword evidence="1" id="KW-0596">Phosphopantetheine</keyword>
<dbReference type="SUPFAM" id="SSF47336">
    <property type="entry name" value="ACP-like"/>
    <property type="match status" value="1"/>
</dbReference>
<dbReference type="RefSeq" id="WP_206582784.1">
    <property type="nucleotide sequence ID" value="NZ_JAFJZZ010000005.1"/>
</dbReference>
<dbReference type="EMBL" id="JAFJZZ010000005">
    <property type="protein sequence ID" value="MBN7773944.1"/>
    <property type="molecule type" value="Genomic_DNA"/>
</dbReference>
<organism evidence="4 5">
    <name type="scientific">Clostridium aminobutyricum</name>
    <dbReference type="NCBI Taxonomy" id="33953"/>
    <lineage>
        <taxon>Bacteria</taxon>
        <taxon>Bacillati</taxon>
        <taxon>Bacillota</taxon>
        <taxon>Clostridia</taxon>
        <taxon>Eubacteriales</taxon>
        <taxon>Clostridiaceae</taxon>
        <taxon>Clostridium</taxon>
    </lineage>
</organism>
<keyword evidence="5" id="KW-1185">Reference proteome</keyword>
<gene>
    <name evidence="4" type="ORF">JYB65_11275</name>
</gene>
<evidence type="ECO:0000259" key="3">
    <source>
        <dbReference type="PROSITE" id="PS50075"/>
    </source>
</evidence>
<evidence type="ECO:0000313" key="4">
    <source>
        <dbReference type="EMBL" id="MBN7773944.1"/>
    </source>
</evidence>
<dbReference type="Proteomes" id="UP000664545">
    <property type="component" value="Unassembled WGS sequence"/>
</dbReference>
<protein>
    <submittedName>
        <fullName evidence="4">Acyl carrier protein</fullName>
    </submittedName>
</protein>
<dbReference type="AlphaFoldDB" id="A0A939D9L8"/>
<accession>A0A939D9L8</accession>
<evidence type="ECO:0000256" key="2">
    <source>
        <dbReference type="ARBA" id="ARBA00022553"/>
    </source>
</evidence>
<evidence type="ECO:0000313" key="5">
    <source>
        <dbReference type="Proteomes" id="UP000664545"/>
    </source>
</evidence>
<dbReference type="PROSITE" id="PS50075">
    <property type="entry name" value="CARRIER"/>
    <property type="match status" value="1"/>
</dbReference>
<dbReference type="InterPro" id="IPR020806">
    <property type="entry name" value="PKS_PP-bd"/>
</dbReference>
<dbReference type="Pfam" id="PF00550">
    <property type="entry name" value="PP-binding"/>
    <property type="match status" value="1"/>
</dbReference>
<reference evidence="4" key="1">
    <citation type="submission" date="2021-02" db="EMBL/GenBank/DDBJ databases">
        <title>Abyssanaerobacter marinus gen.nov., sp., nov, anaerobic bacterium isolated from the Onnuri vent field of Indian Ocean and suggestion of Mogibacteriaceae fam. nov., and proposal of reclassification of ambiguous this family's genus member.</title>
        <authorList>
            <person name="Kim Y.J."/>
            <person name="Yang J.-A."/>
        </authorList>
    </citation>
    <scope>NUCLEOTIDE SEQUENCE</scope>
    <source>
        <strain evidence="4">DSM 2634</strain>
    </source>
</reference>
<dbReference type="SMART" id="SM00823">
    <property type="entry name" value="PKS_PP"/>
    <property type="match status" value="1"/>
</dbReference>
<proteinExistence type="predicted"/>
<evidence type="ECO:0000256" key="1">
    <source>
        <dbReference type="ARBA" id="ARBA00022450"/>
    </source>
</evidence>